<evidence type="ECO:0000256" key="1">
    <source>
        <dbReference type="SAM" id="SignalP"/>
    </source>
</evidence>
<dbReference type="AlphaFoldDB" id="A0A1G7L6Y6"/>
<evidence type="ECO:0000313" key="2">
    <source>
        <dbReference type="EMBL" id="SDF45213.1"/>
    </source>
</evidence>
<sequence>MKKMNLLTYVLILSTTIVLGQTNCTELEADNASLKSELITKDGIITTQNVTIDQQKKEILYYKETLALINSKITTENKEVTFKINSVIGNSDTGTVMIEGILINNGVLRSIQGHKANAFDPKGNGIMSYKMTVGNETRIAKLLKDIPTKFTVELNELVSGTPIITALVIDFYSNVGYKKDALNIVFKNLNVLWE</sequence>
<dbReference type="EMBL" id="FNBD01000016">
    <property type="protein sequence ID" value="SDF45213.1"/>
    <property type="molecule type" value="Genomic_DNA"/>
</dbReference>
<proteinExistence type="predicted"/>
<evidence type="ECO:0000313" key="3">
    <source>
        <dbReference type="Proteomes" id="UP000182114"/>
    </source>
</evidence>
<organism evidence="2 3">
    <name type="scientific">Cellulophaga baltica</name>
    <dbReference type="NCBI Taxonomy" id="76594"/>
    <lineage>
        <taxon>Bacteria</taxon>
        <taxon>Pseudomonadati</taxon>
        <taxon>Bacteroidota</taxon>
        <taxon>Flavobacteriia</taxon>
        <taxon>Flavobacteriales</taxon>
        <taxon>Flavobacteriaceae</taxon>
        <taxon>Cellulophaga</taxon>
    </lineage>
</organism>
<accession>A0A1G7L6Y6</accession>
<dbReference type="RefSeq" id="WP_024479717.1">
    <property type="nucleotide sequence ID" value="NZ_FNBD01000016.1"/>
</dbReference>
<name>A0A1G7L6Y6_9FLAO</name>
<feature type="signal peptide" evidence="1">
    <location>
        <begin position="1"/>
        <end position="20"/>
    </location>
</feature>
<dbReference type="Proteomes" id="UP000182114">
    <property type="component" value="Unassembled WGS sequence"/>
</dbReference>
<keyword evidence="1" id="KW-0732">Signal</keyword>
<feature type="chain" id="PRO_5010288776" evidence="1">
    <location>
        <begin position="21"/>
        <end position="194"/>
    </location>
</feature>
<gene>
    <name evidence="2" type="ORF">SAMN04487992_11616</name>
</gene>
<reference evidence="3" key="1">
    <citation type="submission" date="2016-10" db="EMBL/GenBank/DDBJ databases">
        <authorList>
            <person name="Varghese N."/>
            <person name="Submissions S."/>
        </authorList>
    </citation>
    <scope>NUCLEOTIDE SEQUENCE [LARGE SCALE GENOMIC DNA]</scope>
    <source>
        <strain evidence="3">DSM 24729</strain>
    </source>
</reference>
<protein>
    <submittedName>
        <fullName evidence="2">Uncharacterized protein</fullName>
    </submittedName>
</protein>
<keyword evidence="3" id="KW-1185">Reference proteome</keyword>